<organism evidence="2 3">
    <name type="scientific">Amphiplicatus metriothermophilus</name>
    <dbReference type="NCBI Taxonomy" id="1519374"/>
    <lineage>
        <taxon>Bacteria</taxon>
        <taxon>Pseudomonadati</taxon>
        <taxon>Pseudomonadota</taxon>
        <taxon>Alphaproteobacteria</taxon>
        <taxon>Parvularculales</taxon>
        <taxon>Parvularculaceae</taxon>
        <taxon>Amphiplicatus</taxon>
    </lineage>
</organism>
<dbReference type="AlphaFoldDB" id="A0A239PT09"/>
<dbReference type="SUPFAM" id="SSF55729">
    <property type="entry name" value="Acyl-CoA N-acyltransferases (Nat)"/>
    <property type="match status" value="2"/>
</dbReference>
<dbReference type="Gene3D" id="3.40.630.30">
    <property type="match status" value="1"/>
</dbReference>
<dbReference type="EMBL" id="FZQA01000003">
    <property type="protein sequence ID" value="SNT73268.1"/>
    <property type="molecule type" value="Genomic_DNA"/>
</dbReference>
<dbReference type="InterPro" id="IPR050644">
    <property type="entry name" value="PG_Glycine_Bridge_Synth"/>
</dbReference>
<dbReference type="RefSeq" id="WP_159462448.1">
    <property type="nucleotide sequence ID" value="NZ_FZQA01000003.1"/>
</dbReference>
<gene>
    <name evidence="2" type="ORF">SAMN06297382_1666</name>
</gene>
<reference evidence="2 3" key="1">
    <citation type="submission" date="2017-07" db="EMBL/GenBank/DDBJ databases">
        <authorList>
            <person name="Sun Z.S."/>
            <person name="Albrecht U."/>
            <person name="Echele G."/>
            <person name="Lee C.C."/>
        </authorList>
    </citation>
    <scope>NUCLEOTIDE SEQUENCE [LARGE SCALE GENOMIC DNA]</scope>
    <source>
        <strain evidence="2 3">CGMCC 1.12710</strain>
    </source>
</reference>
<protein>
    <submittedName>
        <fullName evidence="2">FemAB-related protein, PEP-CTERM system-associated</fullName>
    </submittedName>
</protein>
<dbReference type="NCBIfam" id="TIGR03019">
    <property type="entry name" value="pepcterm_femAB"/>
    <property type="match status" value="1"/>
</dbReference>
<dbReference type="Proteomes" id="UP000198346">
    <property type="component" value="Unassembled WGS sequence"/>
</dbReference>
<dbReference type="PANTHER" id="PTHR36174:SF1">
    <property type="entry name" value="LIPID II:GLYCINE GLYCYLTRANSFERASE"/>
    <property type="match status" value="1"/>
</dbReference>
<dbReference type="OrthoDB" id="9773932at2"/>
<dbReference type="Pfam" id="PF13480">
    <property type="entry name" value="Acetyltransf_6"/>
    <property type="match status" value="1"/>
</dbReference>
<feature type="domain" description="BioF2-like acetyltransferase" evidence="1">
    <location>
        <begin position="156"/>
        <end position="292"/>
    </location>
</feature>
<dbReference type="PANTHER" id="PTHR36174">
    <property type="entry name" value="LIPID II:GLYCINE GLYCYLTRANSFERASE"/>
    <property type="match status" value="1"/>
</dbReference>
<dbReference type="InterPro" id="IPR038740">
    <property type="entry name" value="BioF2-like_GNAT_dom"/>
</dbReference>
<evidence type="ECO:0000313" key="3">
    <source>
        <dbReference type="Proteomes" id="UP000198346"/>
    </source>
</evidence>
<name>A0A239PT09_9PROT</name>
<evidence type="ECO:0000313" key="2">
    <source>
        <dbReference type="EMBL" id="SNT73268.1"/>
    </source>
</evidence>
<keyword evidence="3" id="KW-1185">Reference proteome</keyword>
<sequence length="351" mass="38521">MSAPAPLAVVAAGEADAVRWDAFVERCPQATFFHRYGWGRAARAAYGYETCDLMALRGGRVVGVLPLTDVRSLLFGRALVSTAFATGGGPVAEDEEAHLALAEAAIAAGRARRARYVELRSRPVALDGWKVKSDVYAAFEGTIPADEEAHLKAIPRRRRAELRKALALAAAGRLRARFDGDAEAFYRLYARSLRDHGTPVFPRRFLDALLAQFSDAAEIMTVEADGRPTLSLLTFYFRERAIAYYVGATRAARALRAFDYAYWTQMRRAAARGARVFDFGRSRVGSGSFAYKTHWGFAPQPLDYQYALLAARRTPNVSPANPKFAVASALWRRLPLAFANAAGPALARRLA</sequence>
<evidence type="ECO:0000259" key="1">
    <source>
        <dbReference type="Pfam" id="PF13480"/>
    </source>
</evidence>
<proteinExistence type="predicted"/>
<dbReference type="InterPro" id="IPR017469">
    <property type="entry name" value="PEP-CTERM_FemAB-rel"/>
</dbReference>
<dbReference type="InterPro" id="IPR016181">
    <property type="entry name" value="Acyl_CoA_acyltransferase"/>
</dbReference>
<accession>A0A239PT09</accession>